<keyword evidence="6" id="KW-0808">Transferase</keyword>
<keyword evidence="4" id="KW-1003">Cell membrane</keyword>
<dbReference type="CDD" id="cd00075">
    <property type="entry name" value="HATPase"/>
    <property type="match status" value="1"/>
</dbReference>
<keyword evidence="9 17" id="KW-0418">Kinase</keyword>
<feature type="domain" description="Histidine kinase" evidence="15">
    <location>
        <begin position="294"/>
        <end position="512"/>
    </location>
</feature>
<name>A0A6H1Q2P6_9PROT</name>
<organism evidence="17 18">
    <name type="scientific">Candidatus Pelagibacter giovannonii</name>
    <dbReference type="NCBI Taxonomy" id="2563896"/>
    <lineage>
        <taxon>Bacteria</taxon>
        <taxon>Pseudomonadati</taxon>
        <taxon>Pseudomonadota</taxon>
        <taxon>Alphaproteobacteria</taxon>
        <taxon>Candidatus Pelagibacterales</taxon>
        <taxon>Candidatus Pelagibacteraceae</taxon>
        <taxon>Candidatus Pelagibacter</taxon>
    </lineage>
</organism>
<keyword evidence="18" id="KW-1185">Reference proteome</keyword>
<evidence type="ECO:0000313" key="18">
    <source>
        <dbReference type="Proteomes" id="UP000501094"/>
    </source>
</evidence>
<keyword evidence="13 14" id="KW-0472">Membrane</keyword>
<evidence type="ECO:0000256" key="4">
    <source>
        <dbReference type="ARBA" id="ARBA00022475"/>
    </source>
</evidence>
<dbReference type="CDD" id="cd00082">
    <property type="entry name" value="HisKA"/>
    <property type="match status" value="1"/>
</dbReference>
<evidence type="ECO:0000256" key="12">
    <source>
        <dbReference type="ARBA" id="ARBA00023012"/>
    </source>
</evidence>
<evidence type="ECO:0000256" key="8">
    <source>
        <dbReference type="ARBA" id="ARBA00022741"/>
    </source>
</evidence>
<evidence type="ECO:0000256" key="14">
    <source>
        <dbReference type="SAM" id="Phobius"/>
    </source>
</evidence>
<evidence type="ECO:0000256" key="1">
    <source>
        <dbReference type="ARBA" id="ARBA00000085"/>
    </source>
</evidence>
<dbReference type="SMART" id="SM00387">
    <property type="entry name" value="HATPase_c"/>
    <property type="match status" value="1"/>
</dbReference>
<keyword evidence="7 14" id="KW-0812">Transmembrane</keyword>
<feature type="transmembrane region" description="Helical" evidence="14">
    <location>
        <begin position="15"/>
        <end position="35"/>
    </location>
</feature>
<comment type="catalytic activity">
    <reaction evidence="1">
        <text>ATP + protein L-histidine = ADP + protein N-phospho-L-histidine.</text>
        <dbReference type="EC" id="2.7.13.3"/>
    </reaction>
</comment>
<protein>
    <recommendedName>
        <fullName evidence="3">histidine kinase</fullName>
        <ecNumber evidence="3">2.7.13.3</ecNumber>
    </recommendedName>
</protein>
<keyword evidence="8" id="KW-0547">Nucleotide-binding</keyword>
<dbReference type="KEGG" id="peg:E5R92_05330"/>
<dbReference type="Proteomes" id="UP000501094">
    <property type="component" value="Chromosome"/>
</dbReference>
<dbReference type="InterPro" id="IPR003660">
    <property type="entry name" value="HAMP_dom"/>
</dbReference>
<dbReference type="InterPro" id="IPR003661">
    <property type="entry name" value="HisK_dim/P_dom"/>
</dbReference>
<dbReference type="PROSITE" id="PS50885">
    <property type="entry name" value="HAMP"/>
    <property type="match status" value="1"/>
</dbReference>
<dbReference type="EMBL" id="CP038852">
    <property type="protein sequence ID" value="QIZ21202.1"/>
    <property type="molecule type" value="Genomic_DNA"/>
</dbReference>
<dbReference type="GO" id="GO:0005524">
    <property type="term" value="F:ATP binding"/>
    <property type="evidence" value="ECO:0007669"/>
    <property type="project" value="UniProtKB-KW"/>
</dbReference>
<feature type="transmembrane region" description="Helical" evidence="14">
    <location>
        <begin position="210"/>
        <end position="229"/>
    </location>
</feature>
<evidence type="ECO:0000256" key="7">
    <source>
        <dbReference type="ARBA" id="ARBA00022692"/>
    </source>
</evidence>
<evidence type="ECO:0000256" key="2">
    <source>
        <dbReference type="ARBA" id="ARBA00004651"/>
    </source>
</evidence>
<dbReference type="SMART" id="SM00388">
    <property type="entry name" value="HisKA"/>
    <property type="match status" value="1"/>
</dbReference>
<gene>
    <name evidence="17" type="ORF">E5R92_05330</name>
</gene>
<dbReference type="Gene3D" id="6.10.340.10">
    <property type="match status" value="1"/>
</dbReference>
<dbReference type="PANTHER" id="PTHR45528:SF1">
    <property type="entry name" value="SENSOR HISTIDINE KINASE CPXA"/>
    <property type="match status" value="1"/>
</dbReference>
<dbReference type="InterPro" id="IPR050398">
    <property type="entry name" value="HssS/ArlS-like"/>
</dbReference>
<dbReference type="InterPro" id="IPR003594">
    <property type="entry name" value="HATPase_dom"/>
</dbReference>
<evidence type="ECO:0000256" key="3">
    <source>
        <dbReference type="ARBA" id="ARBA00012438"/>
    </source>
</evidence>
<dbReference type="RefSeq" id="WP_168607061.1">
    <property type="nucleotide sequence ID" value="NZ_CP038852.1"/>
</dbReference>
<feature type="domain" description="HAMP" evidence="16">
    <location>
        <begin position="231"/>
        <end position="286"/>
    </location>
</feature>
<dbReference type="EC" id="2.7.13.3" evidence="3"/>
<proteinExistence type="predicted"/>
<evidence type="ECO:0000256" key="5">
    <source>
        <dbReference type="ARBA" id="ARBA00022553"/>
    </source>
</evidence>
<keyword evidence="12" id="KW-0902">Two-component regulatory system</keyword>
<dbReference type="InterPro" id="IPR004358">
    <property type="entry name" value="Sig_transdc_His_kin-like_C"/>
</dbReference>
<dbReference type="PANTHER" id="PTHR45528">
    <property type="entry name" value="SENSOR HISTIDINE KINASE CPXA"/>
    <property type="match status" value="1"/>
</dbReference>
<evidence type="ECO:0000259" key="16">
    <source>
        <dbReference type="PROSITE" id="PS50885"/>
    </source>
</evidence>
<evidence type="ECO:0000256" key="11">
    <source>
        <dbReference type="ARBA" id="ARBA00022989"/>
    </source>
</evidence>
<reference evidence="17 18" key="1">
    <citation type="journal article" date="2020" name="Nat. Microbiol.">
        <title>Lysogenic host-virus interactions in SAR11 marine bacteria.</title>
        <authorList>
            <person name="Morris R.M."/>
            <person name="Cain K.R."/>
            <person name="Hvorecny K.L."/>
            <person name="Kollman J.M."/>
        </authorList>
    </citation>
    <scope>NUCLEOTIDE SEQUENCE [LARGE SCALE GENOMIC DNA]</scope>
    <source>
        <strain evidence="17 18">NP1</strain>
    </source>
</reference>
<dbReference type="Pfam" id="PF00512">
    <property type="entry name" value="HisKA"/>
    <property type="match status" value="1"/>
</dbReference>
<evidence type="ECO:0000256" key="13">
    <source>
        <dbReference type="ARBA" id="ARBA00023136"/>
    </source>
</evidence>
<dbReference type="PROSITE" id="PS51257">
    <property type="entry name" value="PROKAR_LIPOPROTEIN"/>
    <property type="match status" value="1"/>
</dbReference>
<evidence type="ECO:0000256" key="9">
    <source>
        <dbReference type="ARBA" id="ARBA00022777"/>
    </source>
</evidence>
<dbReference type="GO" id="GO:0005886">
    <property type="term" value="C:plasma membrane"/>
    <property type="evidence" value="ECO:0007669"/>
    <property type="project" value="UniProtKB-SubCell"/>
</dbReference>
<sequence>MFSNFLKSLSILKKFLFINLVIFLIIGCLTALYISNAKPNLIKNKTSKHIQIINNTIEHILRLNIKFEEEDIRRFLFSTRFLFQNLDRVILFDNQFNLVGDTDTLDLDPRSFSSRLDIVELEILDKEKSKKIVETKNINKEKTVSLKDILTNYSWSKDYGKPFTFTQEGYDQFLLTTVKNITLNGVNIGYLAISENANDVKSAIDERKTFILRTAIFIIIVIFIFSFVLNRYFLKPIKNLVAYTKIIKEKSKKKTNINELKSRNDELGTLSNSLDDMTSELQKRISHAENFSTDLVHEIRNPLTSLKSASEILNETNDQSQRSKLIDILNHDVQRIERLITDYSQILKDEVALSKEKMKKINLKLIARSVVDDFNNIYEAKRGIKIMLNDQDDQEKYFINGIENRIEQIIANLLDNSISFSEDNKKILVEIYKGDKDKIILKVIDEGKGFKETDTKKIFNRFYSNRPDTFGEHSGLGLNIVKNLVDLHSATINASNNATQEGANVEIVFPKI</sequence>
<dbReference type="InterPro" id="IPR036890">
    <property type="entry name" value="HATPase_C_sf"/>
</dbReference>
<dbReference type="Gene3D" id="1.10.287.130">
    <property type="match status" value="1"/>
</dbReference>
<evidence type="ECO:0000313" key="17">
    <source>
        <dbReference type="EMBL" id="QIZ21202.1"/>
    </source>
</evidence>
<keyword evidence="11 14" id="KW-1133">Transmembrane helix</keyword>
<evidence type="ECO:0000256" key="6">
    <source>
        <dbReference type="ARBA" id="ARBA00022679"/>
    </source>
</evidence>
<dbReference type="Pfam" id="PF02518">
    <property type="entry name" value="HATPase_c"/>
    <property type="match status" value="1"/>
</dbReference>
<dbReference type="SUPFAM" id="SSF47384">
    <property type="entry name" value="Homodimeric domain of signal transducing histidine kinase"/>
    <property type="match status" value="1"/>
</dbReference>
<accession>A0A6H1Q2P6</accession>
<comment type="subcellular location">
    <subcellularLocation>
        <location evidence="2">Cell membrane</location>
        <topology evidence="2">Multi-pass membrane protein</topology>
    </subcellularLocation>
</comment>
<dbReference type="AlphaFoldDB" id="A0A6H1Q2P6"/>
<evidence type="ECO:0000256" key="10">
    <source>
        <dbReference type="ARBA" id="ARBA00022840"/>
    </source>
</evidence>
<dbReference type="PROSITE" id="PS50109">
    <property type="entry name" value="HIS_KIN"/>
    <property type="match status" value="1"/>
</dbReference>
<dbReference type="SUPFAM" id="SSF55874">
    <property type="entry name" value="ATPase domain of HSP90 chaperone/DNA topoisomerase II/histidine kinase"/>
    <property type="match status" value="1"/>
</dbReference>
<dbReference type="Gene3D" id="3.30.565.10">
    <property type="entry name" value="Histidine kinase-like ATPase, C-terminal domain"/>
    <property type="match status" value="1"/>
</dbReference>
<evidence type="ECO:0000259" key="15">
    <source>
        <dbReference type="PROSITE" id="PS50109"/>
    </source>
</evidence>
<keyword evidence="5" id="KW-0597">Phosphoprotein</keyword>
<keyword evidence="10" id="KW-0067">ATP-binding</keyword>
<dbReference type="InterPro" id="IPR005467">
    <property type="entry name" value="His_kinase_dom"/>
</dbReference>
<dbReference type="PRINTS" id="PR00344">
    <property type="entry name" value="BCTRLSENSOR"/>
</dbReference>
<dbReference type="InterPro" id="IPR036097">
    <property type="entry name" value="HisK_dim/P_sf"/>
</dbReference>
<dbReference type="GO" id="GO:0000155">
    <property type="term" value="F:phosphorelay sensor kinase activity"/>
    <property type="evidence" value="ECO:0007669"/>
    <property type="project" value="InterPro"/>
</dbReference>